<evidence type="ECO:0000256" key="1">
    <source>
        <dbReference type="ARBA" id="ARBA00023015"/>
    </source>
</evidence>
<gene>
    <name evidence="5" type="ORF">OLMES_1611</name>
</gene>
<evidence type="ECO:0000259" key="4">
    <source>
        <dbReference type="PROSITE" id="PS01124"/>
    </source>
</evidence>
<reference evidence="5 6" key="1">
    <citation type="submission" date="2017-05" db="EMBL/GenBank/DDBJ databases">
        <title>Genomic insights into alkan degradation activity of Oleiphilus messinensis.</title>
        <authorList>
            <person name="Kozyavkin S.A."/>
            <person name="Slesarev A.I."/>
            <person name="Golyshin P.N."/>
            <person name="Korzhenkov A."/>
            <person name="Golyshina O.N."/>
            <person name="Toshchakov S.V."/>
        </authorList>
    </citation>
    <scope>NUCLEOTIDE SEQUENCE [LARGE SCALE GENOMIC DNA]</scope>
    <source>
        <strain evidence="5 6">ME102</strain>
    </source>
</reference>
<dbReference type="GO" id="GO:0003700">
    <property type="term" value="F:DNA-binding transcription factor activity"/>
    <property type="evidence" value="ECO:0007669"/>
    <property type="project" value="InterPro"/>
</dbReference>
<name>A0A1Y0I7D7_9GAMM</name>
<accession>A0A1Y0I7D7</accession>
<proteinExistence type="predicted"/>
<sequence>MILEVIPKSLYSLPNLNAIFANGASSILHKTLSQSLLKKEKYITAPLIVYVIQGKQIISSPNGIETVVNQNCMLFLPKDLYLVSDYVTEDGRFEALLFFYDDSLIDKYMQSNSEALLIKRGSSPNSLYTTPANQQILDFFESLQRVYHNTENTEALLELKLLELLHLIAIQDRAHYFLQALSSYDKPADKRSISDFMEAYYARNLKIEDYALLTGRSVSTFMRDFKKTYNTTPNRWIIEKRLEKAKNLLSSRNVSVTEAALEAGYENVSHFIKAYKIKYGSTPKKDNYVF</sequence>
<evidence type="ECO:0000256" key="2">
    <source>
        <dbReference type="ARBA" id="ARBA00023125"/>
    </source>
</evidence>
<keyword evidence="1" id="KW-0805">Transcription regulation</keyword>
<organism evidence="5 6">
    <name type="scientific">Oleiphilus messinensis</name>
    <dbReference type="NCBI Taxonomy" id="141451"/>
    <lineage>
        <taxon>Bacteria</taxon>
        <taxon>Pseudomonadati</taxon>
        <taxon>Pseudomonadota</taxon>
        <taxon>Gammaproteobacteria</taxon>
        <taxon>Oceanospirillales</taxon>
        <taxon>Oleiphilaceae</taxon>
        <taxon>Oleiphilus</taxon>
    </lineage>
</organism>
<dbReference type="Pfam" id="PF22200">
    <property type="entry name" value="ExsA_N"/>
    <property type="match status" value="1"/>
</dbReference>
<protein>
    <submittedName>
        <fullName evidence="5">AraC family transcriptional regulator</fullName>
    </submittedName>
</protein>
<feature type="domain" description="HTH araC/xylS-type" evidence="4">
    <location>
        <begin position="191"/>
        <end position="289"/>
    </location>
</feature>
<dbReference type="KEGG" id="ome:OLMES_1611"/>
<dbReference type="PROSITE" id="PS01124">
    <property type="entry name" value="HTH_ARAC_FAMILY_2"/>
    <property type="match status" value="1"/>
</dbReference>
<dbReference type="Proteomes" id="UP000196027">
    <property type="component" value="Chromosome"/>
</dbReference>
<keyword evidence="2" id="KW-0238">DNA-binding</keyword>
<dbReference type="EMBL" id="CP021425">
    <property type="protein sequence ID" value="ARU55686.1"/>
    <property type="molecule type" value="Genomic_DNA"/>
</dbReference>
<dbReference type="PANTHER" id="PTHR46796">
    <property type="entry name" value="HTH-TYPE TRANSCRIPTIONAL ACTIVATOR RHAS-RELATED"/>
    <property type="match status" value="1"/>
</dbReference>
<evidence type="ECO:0000313" key="6">
    <source>
        <dbReference type="Proteomes" id="UP000196027"/>
    </source>
</evidence>
<evidence type="ECO:0000256" key="3">
    <source>
        <dbReference type="ARBA" id="ARBA00023163"/>
    </source>
</evidence>
<dbReference type="SMART" id="SM00342">
    <property type="entry name" value="HTH_ARAC"/>
    <property type="match status" value="1"/>
</dbReference>
<dbReference type="AlphaFoldDB" id="A0A1Y0I7D7"/>
<dbReference type="OrthoDB" id="110167at2"/>
<dbReference type="Gene3D" id="1.10.10.60">
    <property type="entry name" value="Homeodomain-like"/>
    <property type="match status" value="1"/>
</dbReference>
<keyword evidence="6" id="KW-1185">Reference proteome</keyword>
<evidence type="ECO:0000313" key="5">
    <source>
        <dbReference type="EMBL" id="ARU55686.1"/>
    </source>
</evidence>
<dbReference type="InterPro" id="IPR018060">
    <property type="entry name" value="HTH_AraC"/>
</dbReference>
<dbReference type="SUPFAM" id="SSF46689">
    <property type="entry name" value="Homeodomain-like"/>
    <property type="match status" value="2"/>
</dbReference>
<dbReference type="GO" id="GO:0043565">
    <property type="term" value="F:sequence-specific DNA binding"/>
    <property type="evidence" value="ECO:0007669"/>
    <property type="project" value="InterPro"/>
</dbReference>
<keyword evidence="3" id="KW-0804">Transcription</keyword>
<dbReference type="InterPro" id="IPR054015">
    <property type="entry name" value="ExsA-like_N"/>
</dbReference>
<dbReference type="InterPro" id="IPR050204">
    <property type="entry name" value="AraC_XylS_family_regulators"/>
</dbReference>
<dbReference type="Pfam" id="PF12833">
    <property type="entry name" value="HTH_18"/>
    <property type="match status" value="1"/>
</dbReference>
<dbReference type="InterPro" id="IPR009057">
    <property type="entry name" value="Homeodomain-like_sf"/>
</dbReference>